<sequence>MERMNPEFQTFAELLKKSLPNSKAPDFDPKWIGMSPRFSVEANIMQSPTKDNVVQLSGSKNKVWFLAAAAILFVGIGAGTYFTIFKKEAAPVAEGTLLKAAVVFVKGEAKNVKEAPVALHLGDILSEGDKIVTGKGGSIDIGLTDSSVIRLKENSELVLKSLRQTDASQIRISLMSGKILNLVEKEKKNANYFVDTPTVVAAVRGTSFEVNASDKESSVFVVEGAVEVTPLIHDKTEKALITGGLIIVTDEKVIVIEDTKRAKAEGPEYGDMRKNLSGLDKEVLASTQNLKTAKTEQELEELYDKSIEHIIMKDGRDIRGVVVSQKKGKLIVQTLKGSYILDENSVEKIIY</sequence>
<dbReference type="OrthoDB" id="341287at2"/>
<dbReference type="PANTHER" id="PTHR38731">
    <property type="entry name" value="LIPL45-RELATED LIPOPROTEIN-RELATED"/>
    <property type="match status" value="1"/>
</dbReference>
<dbReference type="Proteomes" id="UP000232196">
    <property type="component" value="Unassembled WGS sequence"/>
</dbReference>
<dbReference type="Gene3D" id="2.60.120.1440">
    <property type="match status" value="1"/>
</dbReference>
<evidence type="ECO:0000259" key="2">
    <source>
        <dbReference type="Pfam" id="PF04773"/>
    </source>
</evidence>
<dbReference type="PANTHER" id="PTHR38731:SF1">
    <property type="entry name" value="FECR PROTEIN DOMAIN-CONTAINING PROTEIN"/>
    <property type="match status" value="1"/>
</dbReference>
<gene>
    <name evidence="3" type="ORF">CH357_17845</name>
</gene>
<name>A0A2M9X958_9LEPT</name>
<reference evidence="3 4" key="1">
    <citation type="submission" date="2017-07" db="EMBL/GenBank/DDBJ databases">
        <title>Leptospira spp. isolated from tropical soils.</title>
        <authorList>
            <person name="Thibeaux R."/>
            <person name="Iraola G."/>
            <person name="Ferres I."/>
            <person name="Bierque E."/>
            <person name="Girault D."/>
            <person name="Soupe-Gilbert M.-E."/>
            <person name="Picardeau M."/>
            <person name="Goarant C."/>
        </authorList>
    </citation>
    <scope>NUCLEOTIDE SEQUENCE [LARGE SCALE GENOMIC DNA]</scope>
    <source>
        <strain evidence="3 4">MCA1-C-A1</strain>
    </source>
</reference>
<evidence type="ECO:0000313" key="3">
    <source>
        <dbReference type="EMBL" id="PJZ24204.1"/>
    </source>
</evidence>
<feature type="domain" description="FecR protein" evidence="2">
    <location>
        <begin position="129"/>
        <end position="227"/>
    </location>
</feature>
<feature type="transmembrane region" description="Helical" evidence="1">
    <location>
        <begin position="63"/>
        <end position="84"/>
    </location>
</feature>
<evidence type="ECO:0000313" key="4">
    <source>
        <dbReference type="Proteomes" id="UP000232196"/>
    </source>
</evidence>
<organism evidence="3 4">
    <name type="scientific">Leptospira hartskeerlii</name>
    <dbReference type="NCBI Taxonomy" id="2023177"/>
    <lineage>
        <taxon>Bacteria</taxon>
        <taxon>Pseudomonadati</taxon>
        <taxon>Spirochaetota</taxon>
        <taxon>Spirochaetia</taxon>
        <taxon>Leptospirales</taxon>
        <taxon>Leptospiraceae</taxon>
        <taxon>Leptospira</taxon>
    </lineage>
</organism>
<keyword evidence="1" id="KW-0472">Membrane</keyword>
<proteinExistence type="predicted"/>
<dbReference type="InterPro" id="IPR006860">
    <property type="entry name" value="FecR"/>
</dbReference>
<evidence type="ECO:0000256" key="1">
    <source>
        <dbReference type="SAM" id="Phobius"/>
    </source>
</evidence>
<keyword evidence="1" id="KW-1133">Transmembrane helix</keyword>
<protein>
    <submittedName>
        <fullName evidence="3">Iron dicitrate transport regulator FecR</fullName>
    </submittedName>
</protein>
<keyword evidence="1" id="KW-0812">Transmembrane</keyword>
<dbReference type="AlphaFoldDB" id="A0A2M9X958"/>
<accession>A0A2M9X958</accession>
<dbReference type="EMBL" id="NPDN01000010">
    <property type="protein sequence ID" value="PJZ24204.1"/>
    <property type="molecule type" value="Genomic_DNA"/>
</dbReference>
<keyword evidence="4" id="KW-1185">Reference proteome</keyword>
<comment type="caution">
    <text evidence="3">The sequence shown here is derived from an EMBL/GenBank/DDBJ whole genome shotgun (WGS) entry which is preliminary data.</text>
</comment>
<dbReference type="Pfam" id="PF04773">
    <property type="entry name" value="FecR"/>
    <property type="match status" value="1"/>
</dbReference>
<dbReference type="RefSeq" id="WP_100708119.1">
    <property type="nucleotide sequence ID" value="NZ_NPDL01000001.1"/>
</dbReference>